<dbReference type="SUPFAM" id="SSF53850">
    <property type="entry name" value="Periplasmic binding protein-like II"/>
    <property type="match status" value="1"/>
</dbReference>
<dbReference type="InterPro" id="IPR036388">
    <property type="entry name" value="WH-like_DNA-bd_sf"/>
</dbReference>
<feature type="domain" description="HTH lysR-type" evidence="5">
    <location>
        <begin position="4"/>
        <end position="62"/>
    </location>
</feature>
<dbReference type="PANTHER" id="PTHR30346:SF0">
    <property type="entry name" value="HCA OPERON TRANSCRIPTIONAL ACTIVATOR HCAR"/>
    <property type="match status" value="1"/>
</dbReference>
<reference evidence="6" key="2">
    <citation type="submission" date="2020-09" db="EMBL/GenBank/DDBJ databases">
        <authorList>
            <person name="Sun Q."/>
            <person name="Zhou Y."/>
        </authorList>
    </citation>
    <scope>NUCLEOTIDE SEQUENCE</scope>
    <source>
        <strain evidence="6">CGMCC 1.15493</strain>
    </source>
</reference>
<dbReference type="GO" id="GO:0003677">
    <property type="term" value="F:DNA binding"/>
    <property type="evidence" value="ECO:0007669"/>
    <property type="project" value="UniProtKB-KW"/>
</dbReference>
<dbReference type="Proteomes" id="UP000613160">
    <property type="component" value="Unassembled WGS sequence"/>
</dbReference>
<keyword evidence="7" id="KW-1185">Reference proteome</keyword>
<evidence type="ECO:0000259" key="5">
    <source>
        <dbReference type="PROSITE" id="PS50931"/>
    </source>
</evidence>
<dbReference type="Gene3D" id="1.10.10.10">
    <property type="entry name" value="Winged helix-like DNA-binding domain superfamily/Winged helix DNA-binding domain"/>
    <property type="match status" value="1"/>
</dbReference>
<keyword evidence="2" id="KW-0805">Transcription regulation</keyword>
<organism evidence="6 7">
    <name type="scientific">Aureimonas glaciei</name>
    <dbReference type="NCBI Taxonomy" id="1776957"/>
    <lineage>
        <taxon>Bacteria</taxon>
        <taxon>Pseudomonadati</taxon>
        <taxon>Pseudomonadota</taxon>
        <taxon>Alphaproteobacteria</taxon>
        <taxon>Hyphomicrobiales</taxon>
        <taxon>Aurantimonadaceae</taxon>
        <taxon>Aureimonas</taxon>
    </lineage>
</organism>
<comment type="similarity">
    <text evidence="1">Belongs to the LysR transcriptional regulatory family.</text>
</comment>
<evidence type="ECO:0000313" key="7">
    <source>
        <dbReference type="Proteomes" id="UP000613160"/>
    </source>
</evidence>
<dbReference type="Pfam" id="PF03466">
    <property type="entry name" value="LysR_substrate"/>
    <property type="match status" value="1"/>
</dbReference>
<evidence type="ECO:0000256" key="2">
    <source>
        <dbReference type="ARBA" id="ARBA00023015"/>
    </source>
</evidence>
<gene>
    <name evidence="6" type="ORF">GCM10011335_26250</name>
</gene>
<name>A0A916XYE5_9HYPH</name>
<reference evidence="6" key="1">
    <citation type="journal article" date="2014" name="Int. J. Syst. Evol. Microbiol.">
        <title>Complete genome sequence of Corynebacterium casei LMG S-19264T (=DSM 44701T), isolated from a smear-ripened cheese.</title>
        <authorList>
            <consortium name="US DOE Joint Genome Institute (JGI-PGF)"/>
            <person name="Walter F."/>
            <person name="Albersmeier A."/>
            <person name="Kalinowski J."/>
            <person name="Ruckert C."/>
        </authorList>
    </citation>
    <scope>NUCLEOTIDE SEQUENCE</scope>
    <source>
        <strain evidence="6">CGMCC 1.15493</strain>
    </source>
</reference>
<evidence type="ECO:0000313" key="6">
    <source>
        <dbReference type="EMBL" id="GGD22112.1"/>
    </source>
</evidence>
<dbReference type="SUPFAM" id="SSF46785">
    <property type="entry name" value="Winged helix' DNA-binding domain"/>
    <property type="match status" value="1"/>
</dbReference>
<comment type="caution">
    <text evidence="6">The sequence shown here is derived from an EMBL/GenBank/DDBJ whole genome shotgun (WGS) entry which is preliminary data.</text>
</comment>
<keyword evidence="3" id="KW-0238">DNA-binding</keyword>
<dbReference type="AlphaFoldDB" id="A0A916XYE5"/>
<evidence type="ECO:0000256" key="1">
    <source>
        <dbReference type="ARBA" id="ARBA00009437"/>
    </source>
</evidence>
<dbReference type="EMBL" id="BMJJ01000005">
    <property type="protein sequence ID" value="GGD22112.1"/>
    <property type="molecule type" value="Genomic_DNA"/>
</dbReference>
<evidence type="ECO:0000256" key="4">
    <source>
        <dbReference type="ARBA" id="ARBA00023163"/>
    </source>
</evidence>
<dbReference type="GO" id="GO:0032993">
    <property type="term" value="C:protein-DNA complex"/>
    <property type="evidence" value="ECO:0007669"/>
    <property type="project" value="TreeGrafter"/>
</dbReference>
<proteinExistence type="inferred from homology"/>
<dbReference type="InterPro" id="IPR000847">
    <property type="entry name" value="LysR_HTH_N"/>
</dbReference>
<dbReference type="PROSITE" id="PS50931">
    <property type="entry name" value="HTH_LYSR"/>
    <property type="match status" value="1"/>
</dbReference>
<dbReference type="PRINTS" id="PR00039">
    <property type="entry name" value="HTHLYSR"/>
</dbReference>
<dbReference type="Gene3D" id="3.40.190.10">
    <property type="entry name" value="Periplasmic binding protein-like II"/>
    <property type="match status" value="2"/>
</dbReference>
<evidence type="ECO:0000256" key="3">
    <source>
        <dbReference type="ARBA" id="ARBA00023125"/>
    </source>
</evidence>
<accession>A0A916XYE5</accession>
<protein>
    <submittedName>
        <fullName evidence="6">LysR family transcriptional regulator</fullName>
    </submittedName>
</protein>
<dbReference type="RefSeq" id="WP_188851256.1">
    <property type="nucleotide sequence ID" value="NZ_BMJJ01000005.1"/>
</dbReference>
<dbReference type="InterPro" id="IPR005119">
    <property type="entry name" value="LysR_subst-bd"/>
</dbReference>
<dbReference type="Pfam" id="PF00126">
    <property type="entry name" value="HTH_1"/>
    <property type="match status" value="1"/>
</dbReference>
<dbReference type="InterPro" id="IPR036390">
    <property type="entry name" value="WH_DNA-bd_sf"/>
</dbReference>
<keyword evidence="4" id="KW-0804">Transcription</keyword>
<sequence length="306" mass="33199">MVRFTLRQCAYFRAVAEHGGIAQAARALNISQPSVAQALEKLESVTGLVLFDRHHARGLTLTLQGRMFLEHVSRLEHEAGQVEREAAALAAEVSGQIRLGVFWTLSPFYAAGLIRSFAESAPGVLVRQREMSLASLGDALREGSIDLALTYDRGGELDGLTLVELASLRPMVVVAADHPLADRDSVDLGEFANEPYVMLDGPGSRGYFEDLLVEGGIDPPVSYVSTSLEAVRSAVAAGFGFTLLVMRPPATTTYDGGEVRTLRIRNAVRPLRIVLAAREGAHRARISRRFTDCATAYFASRQQSQS</sequence>
<dbReference type="PANTHER" id="PTHR30346">
    <property type="entry name" value="TRANSCRIPTIONAL DUAL REGULATOR HCAR-RELATED"/>
    <property type="match status" value="1"/>
</dbReference>
<dbReference type="GO" id="GO:0003700">
    <property type="term" value="F:DNA-binding transcription factor activity"/>
    <property type="evidence" value="ECO:0007669"/>
    <property type="project" value="InterPro"/>
</dbReference>